<evidence type="ECO:0000256" key="2">
    <source>
        <dbReference type="SAM" id="Phobius"/>
    </source>
</evidence>
<dbReference type="Gene3D" id="1.20.5.170">
    <property type="match status" value="1"/>
</dbReference>
<proteinExistence type="predicted"/>
<feature type="region of interest" description="Disordered" evidence="1">
    <location>
        <begin position="1"/>
        <end position="96"/>
    </location>
</feature>
<keyword evidence="2" id="KW-1133">Transmembrane helix</keyword>
<evidence type="ECO:0000313" key="3">
    <source>
        <dbReference type="EMBL" id="KAK3202725.1"/>
    </source>
</evidence>
<feature type="compositionally biased region" description="Polar residues" evidence="1">
    <location>
        <begin position="69"/>
        <end position="96"/>
    </location>
</feature>
<name>A0AAN6LU04_9PLEO</name>
<dbReference type="AlphaFoldDB" id="A0AAN6LU04"/>
<evidence type="ECO:0000313" key="4">
    <source>
        <dbReference type="Proteomes" id="UP001280581"/>
    </source>
</evidence>
<reference evidence="3 4" key="1">
    <citation type="submission" date="2021-02" db="EMBL/GenBank/DDBJ databases">
        <title>Genome assembly of Pseudopithomyces chartarum.</title>
        <authorList>
            <person name="Jauregui R."/>
            <person name="Singh J."/>
            <person name="Voisey C."/>
        </authorList>
    </citation>
    <scope>NUCLEOTIDE SEQUENCE [LARGE SCALE GENOMIC DNA]</scope>
    <source>
        <strain evidence="3 4">AGR01</strain>
    </source>
</reference>
<feature type="region of interest" description="Disordered" evidence="1">
    <location>
        <begin position="970"/>
        <end position="999"/>
    </location>
</feature>
<feature type="compositionally biased region" description="Basic and acidic residues" evidence="1">
    <location>
        <begin position="40"/>
        <end position="56"/>
    </location>
</feature>
<keyword evidence="4" id="KW-1185">Reference proteome</keyword>
<keyword evidence="2" id="KW-0472">Membrane</keyword>
<feature type="compositionally biased region" description="Polar residues" evidence="1">
    <location>
        <begin position="972"/>
        <end position="984"/>
    </location>
</feature>
<gene>
    <name evidence="3" type="ORF">GRF29_154g524627</name>
</gene>
<dbReference type="EMBL" id="WVTA01000013">
    <property type="protein sequence ID" value="KAK3202725.1"/>
    <property type="molecule type" value="Genomic_DNA"/>
</dbReference>
<comment type="caution">
    <text evidence="3">The sequence shown here is derived from an EMBL/GenBank/DDBJ whole genome shotgun (WGS) entry which is preliminary data.</text>
</comment>
<accession>A0AAN6LU04</accession>
<feature type="transmembrane region" description="Helical" evidence="2">
    <location>
        <begin position="1007"/>
        <end position="1030"/>
    </location>
</feature>
<feature type="compositionally biased region" description="Basic and acidic residues" evidence="1">
    <location>
        <begin position="1"/>
        <end position="28"/>
    </location>
</feature>
<protein>
    <submittedName>
        <fullName evidence="3">Uncharacterized protein</fullName>
    </submittedName>
</protein>
<organism evidence="3 4">
    <name type="scientific">Pseudopithomyces chartarum</name>
    <dbReference type="NCBI Taxonomy" id="1892770"/>
    <lineage>
        <taxon>Eukaryota</taxon>
        <taxon>Fungi</taxon>
        <taxon>Dikarya</taxon>
        <taxon>Ascomycota</taxon>
        <taxon>Pezizomycotina</taxon>
        <taxon>Dothideomycetes</taxon>
        <taxon>Pleosporomycetidae</taxon>
        <taxon>Pleosporales</taxon>
        <taxon>Massarineae</taxon>
        <taxon>Didymosphaeriaceae</taxon>
        <taxon>Pseudopithomyces</taxon>
    </lineage>
</organism>
<dbReference type="Proteomes" id="UP001280581">
    <property type="component" value="Unassembled WGS sequence"/>
</dbReference>
<sequence length="1047" mass="116693">MEPHQDPSAEPFDRLDAALIDHTEDTRDQAQAMETMTEETGPHPENSEIEEVEKLSDSGSLTDDDHVSQDPTGNEDVSQDPATVNDTADEGSTLQRPITESAMVLLKKTAARLDTMIERLHTMEAHGHVVDDRLGTLDAYVLKTEEVLQTVNKCIKVVEASTDEYFQRGNNHFEFINASIQKTYDYLQTMDNHLEAVDVSLHTAIGRLDNADEHFETIENSFQTVRDSHQVATDGLGTIDGRLNNIDEELRTVNEHFRAIEKSLQILSGRLDTIDEKNLHSIVEILNTMNEDIEAGYGRLDKMQNNLHDMDRHLNIMNDERIHDSSHMKSMQEQLDKIVNITDEQLTNSADIKGMHKDLEQAVNCMDKQHSQNYIQIVEQLKVLDERTNTAEEIHAKSDGQTTERLITIDEKIDSLGQEIQDKAFSNDERMKLVTQDIVNLEKRVEATGMATVIDRLNEIDSSLAKFTDTIKSVLSDEASTYQQFVEQQAIVGNKLTTLGEAFGLLSTHTKATNERQNLTTESIKDLNEGVCDRLTIISNNVLRLRNDVEDAGQSATTSVETLNAELKKISERDLQLKNDFKVLVKATVSSINELKKEVVVKKKEHSKNHTDVSKRLEALEKVITDIQGKIGDIDQRTLVVAASSVQVNKHESTQTQSIVQDLTDLEERIIADVTAVVGLLEQALQEQACKYECLDKTILATKKMIEATKEHAADLAGLSKRVPKDGALQAEGLKDDIKTNLNALEAAITSIRSTAIEVYGSSPFRSQPLKEAQQQISKQTIQTRKDFKELTATRFRNLAVKIGQNSNMSTINSFLEMSTRLLSVPEKLRALDQEAKHLLSAVTTAELSSEKTQTQLNSLAKLLLRQLDELSTVVANAQAQVASTDTELSTTIPGAKVINDIIKKTEANLATTQDIYNSLVLSKKTFYNVAVRTADVSRSTTRIKIELKQPKRTLTELNTEIVQRDGHNGRNVINATQTSQSLTRPKGGVRGNAADSDRSNQSVKGILLRILWVTAVLVGLLAILIYVGVNHEGKFVMHNGNLVIRI</sequence>
<keyword evidence="2" id="KW-0812">Transmembrane</keyword>
<evidence type="ECO:0000256" key="1">
    <source>
        <dbReference type="SAM" id="MobiDB-lite"/>
    </source>
</evidence>